<dbReference type="InterPro" id="IPR039261">
    <property type="entry name" value="FNR_nucleotide-bd"/>
</dbReference>
<dbReference type="InterPro" id="IPR017927">
    <property type="entry name" value="FAD-bd_FR_type"/>
</dbReference>
<gene>
    <name evidence="10" type="ORF">SAMN04489752_3556</name>
</gene>
<dbReference type="Proteomes" id="UP000199597">
    <property type="component" value="Chromosome I"/>
</dbReference>
<dbReference type="GO" id="GO:0051537">
    <property type="term" value="F:2 iron, 2 sulfur cluster binding"/>
    <property type="evidence" value="ECO:0007669"/>
    <property type="project" value="UniProtKB-KW"/>
</dbReference>
<sequence>METLAVDNKDVATTQKAVAGKPGIQTLRVDRKEIVADGIVRLRLVEPNGGRVPFWTPGAHIEVVVPQADGEALSRHYSLCGDRWDPHVYEIAILNDPKSKGGSKYVHEELAVGDMVTVGTPRNNFPLSQAKHFEFIAGGIGITPFLKMIEAAEQLGASWHLNYGGRSTDSMAFLDTLADYGDKVTLWPQDEKGFMDLSYLSEPVEDGRVYCCGPEPLLNVVQKAAENWPSWAVRFERFVPATLPAPVRTEPFMLDLARSKKCVEVGTDQSVLAALTDAGVPVLSSCNEGVCGTCEVAVLKGKPEHRDSLLNDAERERNDRMFVCVSRAVSDRLELDL</sequence>
<evidence type="ECO:0000256" key="6">
    <source>
        <dbReference type="ARBA" id="ARBA00023004"/>
    </source>
</evidence>
<dbReference type="InterPro" id="IPR001041">
    <property type="entry name" value="2Fe-2S_ferredoxin-type"/>
</dbReference>
<evidence type="ECO:0000313" key="10">
    <source>
        <dbReference type="EMBL" id="SDT16592.1"/>
    </source>
</evidence>
<evidence type="ECO:0000259" key="8">
    <source>
        <dbReference type="PROSITE" id="PS51085"/>
    </source>
</evidence>
<dbReference type="PANTHER" id="PTHR47354">
    <property type="entry name" value="NADH OXIDOREDUCTASE HCR"/>
    <property type="match status" value="1"/>
</dbReference>
<reference evidence="11" key="1">
    <citation type="submission" date="2016-10" db="EMBL/GenBank/DDBJ databases">
        <authorList>
            <person name="Varghese N."/>
            <person name="Submissions S."/>
        </authorList>
    </citation>
    <scope>NUCLEOTIDE SEQUENCE [LARGE SCALE GENOMIC DNA]</scope>
    <source>
        <strain evidence="11">DSM 23676</strain>
    </source>
</reference>
<dbReference type="GO" id="GO:0046872">
    <property type="term" value="F:metal ion binding"/>
    <property type="evidence" value="ECO:0007669"/>
    <property type="project" value="UniProtKB-KW"/>
</dbReference>
<dbReference type="Gene3D" id="3.40.50.80">
    <property type="entry name" value="Nucleotide-binding domain of ferredoxin-NADP reductase (FNR) module"/>
    <property type="match status" value="1"/>
</dbReference>
<dbReference type="CDD" id="cd00207">
    <property type="entry name" value="fer2"/>
    <property type="match status" value="1"/>
</dbReference>
<dbReference type="CDD" id="cd06185">
    <property type="entry name" value="PDR_like"/>
    <property type="match status" value="1"/>
</dbReference>
<dbReference type="PROSITE" id="PS51384">
    <property type="entry name" value="FAD_FR"/>
    <property type="match status" value="1"/>
</dbReference>
<dbReference type="Pfam" id="PF00175">
    <property type="entry name" value="NAD_binding_1"/>
    <property type="match status" value="1"/>
</dbReference>
<dbReference type="SUPFAM" id="SSF63380">
    <property type="entry name" value="Riboflavin synthase domain-like"/>
    <property type="match status" value="1"/>
</dbReference>
<dbReference type="SUPFAM" id="SSF54292">
    <property type="entry name" value="2Fe-2S ferredoxin-like"/>
    <property type="match status" value="1"/>
</dbReference>
<name>A0A1H1Y5D1_9MICO</name>
<dbReference type="RefSeq" id="WP_092016809.1">
    <property type="nucleotide sequence ID" value="NZ_LT629766.1"/>
</dbReference>
<comment type="cofactor">
    <cofactor evidence="1">
        <name>FAD</name>
        <dbReference type="ChEBI" id="CHEBI:57692"/>
    </cofactor>
</comment>
<keyword evidence="11" id="KW-1185">Reference proteome</keyword>
<evidence type="ECO:0000256" key="1">
    <source>
        <dbReference type="ARBA" id="ARBA00001974"/>
    </source>
</evidence>
<keyword evidence="3" id="KW-0001">2Fe-2S</keyword>
<organism evidence="10 11">
    <name type="scientific">Brevibacterium siliguriense</name>
    <dbReference type="NCBI Taxonomy" id="1136497"/>
    <lineage>
        <taxon>Bacteria</taxon>
        <taxon>Bacillati</taxon>
        <taxon>Actinomycetota</taxon>
        <taxon>Actinomycetes</taxon>
        <taxon>Micrococcales</taxon>
        <taxon>Brevibacteriaceae</taxon>
        <taxon>Brevibacterium</taxon>
    </lineage>
</organism>
<dbReference type="PRINTS" id="PR00409">
    <property type="entry name" value="PHDIOXRDTASE"/>
</dbReference>
<evidence type="ECO:0000313" key="11">
    <source>
        <dbReference type="Proteomes" id="UP000199597"/>
    </source>
</evidence>
<dbReference type="STRING" id="1136497.SAMN04489752_3556"/>
<dbReference type="PROSITE" id="PS51085">
    <property type="entry name" value="2FE2S_FER_2"/>
    <property type="match status" value="1"/>
</dbReference>
<keyword evidence="7" id="KW-0411">Iron-sulfur</keyword>
<dbReference type="GO" id="GO:0016491">
    <property type="term" value="F:oxidoreductase activity"/>
    <property type="evidence" value="ECO:0007669"/>
    <property type="project" value="UniProtKB-KW"/>
</dbReference>
<proteinExistence type="predicted"/>
<keyword evidence="2" id="KW-0285">Flavoprotein</keyword>
<dbReference type="Pfam" id="PF00111">
    <property type="entry name" value="Fer2"/>
    <property type="match status" value="1"/>
</dbReference>
<keyword evidence="4" id="KW-0479">Metal-binding</keyword>
<dbReference type="InterPro" id="IPR006058">
    <property type="entry name" value="2Fe2S_fd_BS"/>
</dbReference>
<dbReference type="Gene3D" id="2.40.30.10">
    <property type="entry name" value="Translation factors"/>
    <property type="match status" value="1"/>
</dbReference>
<keyword evidence="6" id="KW-0408">Iron</keyword>
<feature type="domain" description="2Fe-2S ferredoxin-type" evidence="8">
    <location>
        <begin position="252"/>
        <end position="337"/>
    </location>
</feature>
<dbReference type="InterPro" id="IPR017938">
    <property type="entry name" value="Riboflavin_synthase-like_b-brl"/>
</dbReference>
<dbReference type="InterPro" id="IPR036010">
    <property type="entry name" value="2Fe-2S_ferredoxin-like_sf"/>
</dbReference>
<dbReference type="OrthoDB" id="502624at2"/>
<dbReference type="PROSITE" id="PS00197">
    <property type="entry name" value="2FE2S_FER_1"/>
    <property type="match status" value="1"/>
</dbReference>
<dbReference type="SUPFAM" id="SSF52343">
    <property type="entry name" value="Ferredoxin reductase-like, C-terminal NADP-linked domain"/>
    <property type="match status" value="1"/>
</dbReference>
<evidence type="ECO:0000259" key="9">
    <source>
        <dbReference type="PROSITE" id="PS51384"/>
    </source>
</evidence>
<dbReference type="EMBL" id="LT629766">
    <property type="protein sequence ID" value="SDT16592.1"/>
    <property type="molecule type" value="Genomic_DNA"/>
</dbReference>
<feature type="domain" description="FAD-binding FR-type" evidence="9">
    <location>
        <begin position="22"/>
        <end position="128"/>
    </location>
</feature>
<evidence type="ECO:0000256" key="4">
    <source>
        <dbReference type="ARBA" id="ARBA00022723"/>
    </source>
</evidence>
<dbReference type="InterPro" id="IPR012675">
    <property type="entry name" value="Beta-grasp_dom_sf"/>
</dbReference>
<accession>A0A1H1Y5D1</accession>
<dbReference type="InterPro" id="IPR001433">
    <property type="entry name" value="OxRdtase_FAD/NAD-bd"/>
</dbReference>
<protein>
    <submittedName>
        <fullName evidence="10">Ferredoxin-NADP reductase</fullName>
    </submittedName>
</protein>
<evidence type="ECO:0000256" key="7">
    <source>
        <dbReference type="ARBA" id="ARBA00023014"/>
    </source>
</evidence>
<dbReference type="PANTHER" id="PTHR47354:SF1">
    <property type="entry name" value="CARNITINE MONOOXYGENASE REDUCTASE SUBUNIT"/>
    <property type="match status" value="1"/>
</dbReference>
<dbReference type="AlphaFoldDB" id="A0A1H1Y5D1"/>
<keyword evidence="5" id="KW-0560">Oxidoreductase</keyword>
<evidence type="ECO:0000256" key="2">
    <source>
        <dbReference type="ARBA" id="ARBA00022630"/>
    </source>
</evidence>
<evidence type="ECO:0000256" key="5">
    <source>
        <dbReference type="ARBA" id="ARBA00023002"/>
    </source>
</evidence>
<evidence type="ECO:0000256" key="3">
    <source>
        <dbReference type="ARBA" id="ARBA00022714"/>
    </source>
</evidence>
<dbReference type="InterPro" id="IPR050415">
    <property type="entry name" value="MRET"/>
</dbReference>
<dbReference type="Gene3D" id="3.10.20.30">
    <property type="match status" value="1"/>
</dbReference>